<dbReference type="InterPro" id="IPR011010">
    <property type="entry name" value="DNA_brk_join_enz"/>
</dbReference>
<proteinExistence type="predicted"/>
<dbReference type="Proteomes" id="UP001500902">
    <property type="component" value="Unassembled WGS sequence"/>
</dbReference>
<comment type="caution">
    <text evidence="2">The sequence shown here is derived from an EMBL/GenBank/DDBJ whole genome shotgun (WGS) entry which is preliminary data.</text>
</comment>
<dbReference type="SUPFAM" id="SSF56349">
    <property type="entry name" value="DNA breaking-rejoining enzymes"/>
    <property type="match status" value="1"/>
</dbReference>
<organism evidence="2 3">
    <name type="scientific">Nonomuraea antimicrobica</name>
    <dbReference type="NCBI Taxonomy" id="561173"/>
    <lineage>
        <taxon>Bacteria</taxon>
        <taxon>Bacillati</taxon>
        <taxon>Actinomycetota</taxon>
        <taxon>Actinomycetes</taxon>
        <taxon>Streptosporangiales</taxon>
        <taxon>Streptosporangiaceae</taxon>
        <taxon>Nonomuraea</taxon>
    </lineage>
</organism>
<dbReference type="InterPro" id="IPR013762">
    <property type="entry name" value="Integrase-like_cat_sf"/>
</dbReference>
<keyword evidence="1" id="KW-0233">DNA recombination</keyword>
<accession>A0ABP7DS39</accession>
<sequence>MPSCAYTDQAAARRAAIPGPTPARRPGMVASPLAKRPYDLRHPAVSLWLNAGVPAPEGAERAGHSVDVLLRVYAKCQIKPRANVRLTLTSDGLALDQLSDPLLTFRLPASGEAPFLRDWRNWIAQQVTKKPEPVTSARGVALNPAYLARFRAASRDHLPLEIRPAGRFMVITCGTHFLGLVTPMDLSKSSEYGSDPLAANWLSTLAKAT</sequence>
<gene>
    <name evidence="2" type="ORF">GCM10022224_087330</name>
</gene>
<name>A0ABP7DS39_9ACTN</name>
<evidence type="ECO:0000313" key="3">
    <source>
        <dbReference type="Proteomes" id="UP001500902"/>
    </source>
</evidence>
<evidence type="ECO:0000313" key="2">
    <source>
        <dbReference type="EMBL" id="GAA3708332.1"/>
    </source>
</evidence>
<keyword evidence="3" id="KW-1185">Reference proteome</keyword>
<evidence type="ECO:0000256" key="1">
    <source>
        <dbReference type="ARBA" id="ARBA00023172"/>
    </source>
</evidence>
<dbReference type="Gene3D" id="1.10.443.10">
    <property type="entry name" value="Intergrase catalytic core"/>
    <property type="match status" value="1"/>
</dbReference>
<dbReference type="EMBL" id="BAAAZP010000196">
    <property type="protein sequence ID" value="GAA3708332.1"/>
    <property type="molecule type" value="Genomic_DNA"/>
</dbReference>
<protein>
    <submittedName>
        <fullName evidence="2">Uncharacterized protein</fullName>
    </submittedName>
</protein>
<reference evidence="3" key="1">
    <citation type="journal article" date="2019" name="Int. J. Syst. Evol. Microbiol.">
        <title>The Global Catalogue of Microorganisms (GCM) 10K type strain sequencing project: providing services to taxonomists for standard genome sequencing and annotation.</title>
        <authorList>
            <consortium name="The Broad Institute Genomics Platform"/>
            <consortium name="The Broad Institute Genome Sequencing Center for Infectious Disease"/>
            <person name="Wu L."/>
            <person name="Ma J."/>
        </authorList>
    </citation>
    <scope>NUCLEOTIDE SEQUENCE [LARGE SCALE GENOMIC DNA]</scope>
    <source>
        <strain evidence="3">JCM 16904</strain>
    </source>
</reference>